<proteinExistence type="predicted"/>
<feature type="region of interest" description="Disordered" evidence="1">
    <location>
        <begin position="159"/>
        <end position="207"/>
    </location>
</feature>
<accession>A0AAV6JD83</accession>
<dbReference type="InterPro" id="IPR050481">
    <property type="entry name" value="UDP-glycosyltransf_plant"/>
</dbReference>
<dbReference type="AlphaFoldDB" id="A0AAV6JD83"/>
<dbReference type="EMBL" id="JACTNZ010000007">
    <property type="protein sequence ID" value="KAG5538327.1"/>
    <property type="molecule type" value="Genomic_DNA"/>
</dbReference>
<keyword evidence="3" id="KW-1185">Reference proteome</keyword>
<name>A0AAV6JD83_9ERIC</name>
<dbReference type="GO" id="GO:0035251">
    <property type="term" value="F:UDP-glucosyltransferase activity"/>
    <property type="evidence" value="ECO:0007669"/>
    <property type="project" value="InterPro"/>
</dbReference>
<dbReference type="PANTHER" id="PTHR48049">
    <property type="entry name" value="GLYCOSYLTRANSFERASE"/>
    <property type="match status" value="1"/>
</dbReference>
<evidence type="ECO:0000313" key="2">
    <source>
        <dbReference type="EMBL" id="KAG5538327.1"/>
    </source>
</evidence>
<dbReference type="Proteomes" id="UP000823749">
    <property type="component" value="Chromosome 7"/>
</dbReference>
<reference evidence="2" key="1">
    <citation type="submission" date="2020-08" db="EMBL/GenBank/DDBJ databases">
        <title>Plant Genome Project.</title>
        <authorList>
            <person name="Zhang R.-G."/>
        </authorList>
    </citation>
    <scope>NUCLEOTIDE SEQUENCE</scope>
    <source>
        <strain evidence="2">WSP0</strain>
        <tissue evidence="2">Leaf</tissue>
    </source>
</reference>
<protein>
    <submittedName>
        <fullName evidence="2">Uncharacterized protein</fullName>
    </submittedName>
</protein>
<comment type="caution">
    <text evidence="2">The sequence shown here is derived from an EMBL/GenBank/DDBJ whole genome shotgun (WGS) entry which is preliminary data.</text>
</comment>
<evidence type="ECO:0000313" key="3">
    <source>
        <dbReference type="Proteomes" id="UP000823749"/>
    </source>
</evidence>
<organism evidence="2 3">
    <name type="scientific">Rhododendron griersonianum</name>
    <dbReference type="NCBI Taxonomy" id="479676"/>
    <lineage>
        <taxon>Eukaryota</taxon>
        <taxon>Viridiplantae</taxon>
        <taxon>Streptophyta</taxon>
        <taxon>Embryophyta</taxon>
        <taxon>Tracheophyta</taxon>
        <taxon>Spermatophyta</taxon>
        <taxon>Magnoliopsida</taxon>
        <taxon>eudicotyledons</taxon>
        <taxon>Gunneridae</taxon>
        <taxon>Pentapetalae</taxon>
        <taxon>asterids</taxon>
        <taxon>Ericales</taxon>
        <taxon>Ericaceae</taxon>
        <taxon>Ericoideae</taxon>
        <taxon>Rhodoreae</taxon>
        <taxon>Rhododendron</taxon>
    </lineage>
</organism>
<dbReference type="Gene3D" id="3.40.50.2000">
    <property type="entry name" value="Glycogen Phosphorylase B"/>
    <property type="match status" value="2"/>
</dbReference>
<gene>
    <name evidence="2" type="ORF">RHGRI_019051</name>
</gene>
<dbReference type="SUPFAM" id="SSF53756">
    <property type="entry name" value="UDP-Glycosyltransferase/glycogen phosphorylase"/>
    <property type="match status" value="2"/>
</dbReference>
<sequence>MERAIISKIHVVLLPAPAFGHLIPFHQLAVALANAGVYVSYISTPKNIQRLPKHSKNVSINFVSLPLPVLDSNPLTQGAEATVDVPADQIQYITKAFDLLRKPLEKFVLEHSPDWLVVDFVSPWATDVGKDCDVPVLGFFPFSAATMLFFGPPEYLTGDGQKRDRSSLESLTSPPKWDFSHLKNRKKDKSPMSPGSKPSNGSTNRNPSPSCLLGLGAIETLQFGHCLVVLPLIVDQGLNARFLVEKGLAIEVERGEDGSFRRSDIATALRQAMVGKEGEGMRARLRDVAPVVGDREIHDGYIAGLVEYLKNGAGKQK</sequence>
<evidence type="ECO:0000256" key="1">
    <source>
        <dbReference type="SAM" id="MobiDB-lite"/>
    </source>
</evidence>
<feature type="compositionally biased region" description="Polar residues" evidence="1">
    <location>
        <begin position="196"/>
        <end position="207"/>
    </location>
</feature>
<dbReference type="PANTHER" id="PTHR48049:SF57">
    <property type="entry name" value="UDP-GLYCOSYLTRANSFERASE 91C1-LIKE"/>
    <property type="match status" value="1"/>
</dbReference>